<evidence type="ECO:0000313" key="2">
    <source>
        <dbReference type="Proteomes" id="UP000051006"/>
    </source>
</evidence>
<proteinExistence type="predicted"/>
<dbReference type="PATRIC" id="fig|993692.3.peg.243"/>
<comment type="caution">
    <text evidence="1">The sequence shown here is derived from an EMBL/GenBank/DDBJ whole genome shotgun (WGS) entry which is preliminary data.</text>
</comment>
<keyword evidence="2" id="KW-1185">Reference proteome</keyword>
<reference evidence="1 2" key="1">
    <citation type="journal article" date="2015" name="Genome Announc.">
        <title>Expanding the biotechnology potential of lactobacilli through comparative genomics of 213 strains and associated genera.</title>
        <authorList>
            <person name="Sun Z."/>
            <person name="Harris H.M."/>
            <person name="McCann A."/>
            <person name="Guo C."/>
            <person name="Argimon S."/>
            <person name="Zhang W."/>
            <person name="Yang X."/>
            <person name="Jeffery I.B."/>
            <person name="Cooney J.C."/>
            <person name="Kagawa T.F."/>
            <person name="Liu W."/>
            <person name="Song Y."/>
            <person name="Salvetti E."/>
            <person name="Wrobel A."/>
            <person name="Rasinkangas P."/>
            <person name="Parkhill J."/>
            <person name="Rea M.C."/>
            <person name="O'Sullivan O."/>
            <person name="Ritari J."/>
            <person name="Douillard F.P."/>
            <person name="Paul Ross R."/>
            <person name="Yang R."/>
            <person name="Briner A.E."/>
            <person name="Felis G.E."/>
            <person name="de Vos W.M."/>
            <person name="Barrangou R."/>
            <person name="Klaenhammer T.R."/>
            <person name="Caufield P.W."/>
            <person name="Cui Y."/>
            <person name="Zhang H."/>
            <person name="O'Toole P.W."/>
        </authorList>
    </citation>
    <scope>NUCLEOTIDE SEQUENCE [LARGE SCALE GENOMIC DNA]</scope>
    <source>
        <strain evidence="1 2">DSM 24716</strain>
    </source>
</reference>
<sequence>MLEPEQKVLLLAGTEFDRDSVEHLNRTLVVGSDVMADVSYKASKTLNEVLITEHDVKDFDLDDSILDDLREIEKRADRVNKYFNSQIIKHNPHIEDVRVR</sequence>
<dbReference type="AlphaFoldDB" id="A0A0R2LN75"/>
<dbReference type="Proteomes" id="UP000051006">
    <property type="component" value="Unassembled WGS sequence"/>
</dbReference>
<dbReference type="RefSeq" id="WP_057879650.1">
    <property type="nucleotide sequence ID" value="NZ_JQCF01000001.1"/>
</dbReference>
<dbReference type="STRING" id="993692.IV57_GL000239"/>
<name>A0A0R2LN75_9LACO</name>
<protein>
    <submittedName>
        <fullName evidence="1">Uncharacterized protein</fullName>
    </submittedName>
</protein>
<organism evidence="1 2">
    <name type="scientific">Companilactobacillus kimchiensis</name>
    <dbReference type="NCBI Taxonomy" id="993692"/>
    <lineage>
        <taxon>Bacteria</taxon>
        <taxon>Bacillati</taxon>
        <taxon>Bacillota</taxon>
        <taxon>Bacilli</taxon>
        <taxon>Lactobacillales</taxon>
        <taxon>Lactobacillaceae</taxon>
        <taxon>Companilactobacillus</taxon>
    </lineage>
</organism>
<evidence type="ECO:0000313" key="1">
    <source>
        <dbReference type="EMBL" id="KRO00914.1"/>
    </source>
</evidence>
<accession>A0A0R2LN75</accession>
<gene>
    <name evidence="1" type="ORF">IV57_GL000239</name>
</gene>
<dbReference type="EMBL" id="JQCF01000001">
    <property type="protein sequence ID" value="KRO00914.1"/>
    <property type="molecule type" value="Genomic_DNA"/>
</dbReference>